<dbReference type="Proteomes" id="UP000182692">
    <property type="component" value="Unassembled WGS sequence"/>
</dbReference>
<dbReference type="RefSeq" id="WP_017015846.1">
    <property type="nucleotide sequence ID" value="NZ_FOWR01000002.1"/>
</dbReference>
<proteinExistence type="predicted"/>
<dbReference type="OrthoDB" id="284062at2"/>
<dbReference type="PANTHER" id="PTHR42709">
    <property type="entry name" value="ALKALINE PHOSPHATASE LIKE PROTEIN"/>
    <property type="match status" value="1"/>
</dbReference>
<feature type="transmembrane region" description="Helical" evidence="1">
    <location>
        <begin position="158"/>
        <end position="179"/>
    </location>
</feature>
<feature type="transmembrane region" description="Helical" evidence="1">
    <location>
        <begin position="75"/>
        <end position="100"/>
    </location>
</feature>
<protein>
    <submittedName>
        <fullName evidence="3">Uncharacterized membrane protein YdjX, TVP38/TMEM64 family, SNARE-associated domain</fullName>
    </submittedName>
</protein>
<dbReference type="InterPro" id="IPR032816">
    <property type="entry name" value="VTT_dom"/>
</dbReference>
<keyword evidence="1" id="KW-0472">Membrane</keyword>
<evidence type="ECO:0000259" key="2">
    <source>
        <dbReference type="Pfam" id="PF09335"/>
    </source>
</evidence>
<sequence>MTSLLKLMGLMAAFFASTFLVANTMGWLTIDQIESWLTQANTLNAVTVAAIVIALLFLDLFIAVPTLSIMLLGGYFAGATVGGLAAFTGTLLAGIGGYVLSAIYGDKLVNVVVRDEEKRHALRAQFCRHGVMMILLSRAMPILPEVTACMSGISRMKFSTFLVAWCTVNLPYTFIAAYAGSISTLENPKPAILTAIGFTVFFWLGWGMLKRFSLKTPLKAD</sequence>
<feature type="transmembrane region" description="Helical" evidence="1">
    <location>
        <begin position="42"/>
        <end position="63"/>
    </location>
</feature>
<dbReference type="PANTHER" id="PTHR42709:SF11">
    <property type="entry name" value="DEDA FAMILY PROTEIN"/>
    <property type="match status" value="1"/>
</dbReference>
<keyword evidence="1" id="KW-0812">Transmembrane</keyword>
<feature type="transmembrane region" description="Helical" evidence="1">
    <location>
        <begin position="7"/>
        <end position="30"/>
    </location>
</feature>
<evidence type="ECO:0000313" key="3">
    <source>
        <dbReference type="EMBL" id="SFO78546.1"/>
    </source>
</evidence>
<organism evidence="3 4">
    <name type="scientific">Enterovibrio norvegicus DSM 15893</name>
    <dbReference type="NCBI Taxonomy" id="1121869"/>
    <lineage>
        <taxon>Bacteria</taxon>
        <taxon>Pseudomonadati</taxon>
        <taxon>Pseudomonadota</taxon>
        <taxon>Gammaproteobacteria</taxon>
        <taxon>Vibrionales</taxon>
        <taxon>Vibrionaceae</taxon>
        <taxon>Enterovibrio</taxon>
    </lineage>
</organism>
<feature type="transmembrane region" description="Helical" evidence="1">
    <location>
        <begin position="191"/>
        <end position="209"/>
    </location>
</feature>
<name>A0A1I5K1T1_9GAMM</name>
<keyword evidence="1" id="KW-1133">Transmembrane helix</keyword>
<accession>A0A1I5K1T1</accession>
<dbReference type="STRING" id="1121869.SAMN03084138_00459"/>
<dbReference type="GeneID" id="35873020"/>
<evidence type="ECO:0000256" key="1">
    <source>
        <dbReference type="SAM" id="Phobius"/>
    </source>
</evidence>
<dbReference type="AlphaFoldDB" id="A0A1I5K1T1"/>
<reference evidence="3 4" key="1">
    <citation type="submission" date="2016-10" db="EMBL/GenBank/DDBJ databases">
        <authorList>
            <person name="de Groot N.N."/>
        </authorList>
    </citation>
    <scope>NUCLEOTIDE SEQUENCE [LARGE SCALE GENOMIC DNA]</scope>
    <source>
        <strain evidence="3 4">DSM 15893</strain>
    </source>
</reference>
<dbReference type="Pfam" id="PF09335">
    <property type="entry name" value="VTT_dom"/>
    <property type="match status" value="1"/>
</dbReference>
<dbReference type="GO" id="GO:0005886">
    <property type="term" value="C:plasma membrane"/>
    <property type="evidence" value="ECO:0007669"/>
    <property type="project" value="TreeGrafter"/>
</dbReference>
<gene>
    <name evidence="3" type="ORF">SAMN03084138_00459</name>
</gene>
<dbReference type="EMBL" id="FOWR01000002">
    <property type="protein sequence ID" value="SFO78546.1"/>
    <property type="molecule type" value="Genomic_DNA"/>
</dbReference>
<evidence type="ECO:0000313" key="4">
    <source>
        <dbReference type="Proteomes" id="UP000182692"/>
    </source>
</evidence>
<dbReference type="InterPro" id="IPR051311">
    <property type="entry name" value="DedA_domain"/>
</dbReference>
<feature type="domain" description="VTT" evidence="2">
    <location>
        <begin position="64"/>
        <end position="181"/>
    </location>
</feature>